<dbReference type="STRING" id="717606.PaecuDRAFT_4464"/>
<dbReference type="PANTHER" id="PTHR43370">
    <property type="entry name" value="SUGAR ABC TRANSPORTER INTEGRAL MEMBRANE PROTEIN-RELATED"/>
    <property type="match status" value="1"/>
</dbReference>
<keyword evidence="4 6" id="KW-1133">Transmembrane helix</keyword>
<dbReference type="GO" id="GO:0022857">
    <property type="term" value="F:transmembrane transporter activity"/>
    <property type="evidence" value="ECO:0007669"/>
    <property type="project" value="InterPro"/>
</dbReference>
<keyword evidence="8" id="KW-1185">Reference proteome</keyword>
<evidence type="ECO:0000256" key="5">
    <source>
        <dbReference type="ARBA" id="ARBA00023136"/>
    </source>
</evidence>
<dbReference type="PANTHER" id="PTHR43370:SF2">
    <property type="entry name" value="ABC TRANSPORTER PERMEASE PROTEIN"/>
    <property type="match status" value="1"/>
</dbReference>
<protein>
    <submittedName>
        <fullName evidence="7">Inner-membrane translocator</fullName>
    </submittedName>
</protein>
<keyword evidence="3 6" id="KW-0812">Transmembrane</keyword>
<proteinExistence type="predicted"/>
<name>E0IFK4_9BACL</name>
<dbReference type="RefSeq" id="WP_006040447.1">
    <property type="nucleotide sequence ID" value="NZ_AEDD01000014.1"/>
</dbReference>
<evidence type="ECO:0000256" key="2">
    <source>
        <dbReference type="ARBA" id="ARBA00022475"/>
    </source>
</evidence>
<feature type="transmembrane region" description="Helical" evidence="6">
    <location>
        <begin position="136"/>
        <end position="159"/>
    </location>
</feature>
<feature type="transmembrane region" description="Helical" evidence="6">
    <location>
        <begin position="6"/>
        <end position="26"/>
    </location>
</feature>
<dbReference type="GO" id="GO:0005886">
    <property type="term" value="C:plasma membrane"/>
    <property type="evidence" value="ECO:0007669"/>
    <property type="project" value="UniProtKB-SubCell"/>
</dbReference>
<feature type="transmembrane region" description="Helical" evidence="6">
    <location>
        <begin position="94"/>
        <end position="116"/>
    </location>
</feature>
<feature type="transmembrane region" description="Helical" evidence="6">
    <location>
        <begin position="33"/>
        <end position="53"/>
    </location>
</feature>
<feature type="transmembrane region" description="Helical" evidence="6">
    <location>
        <begin position="59"/>
        <end position="82"/>
    </location>
</feature>
<evidence type="ECO:0000256" key="1">
    <source>
        <dbReference type="ARBA" id="ARBA00004651"/>
    </source>
</evidence>
<comment type="subcellular location">
    <subcellularLocation>
        <location evidence="1">Cell membrane</location>
        <topology evidence="1">Multi-pass membrane protein</topology>
    </subcellularLocation>
</comment>
<dbReference type="InterPro" id="IPR001851">
    <property type="entry name" value="ABC_transp_permease"/>
</dbReference>
<evidence type="ECO:0000256" key="4">
    <source>
        <dbReference type="ARBA" id="ARBA00022989"/>
    </source>
</evidence>
<dbReference type="Pfam" id="PF02653">
    <property type="entry name" value="BPD_transp_2"/>
    <property type="match status" value="1"/>
</dbReference>
<dbReference type="Proteomes" id="UP000005387">
    <property type="component" value="Unassembled WGS sequence"/>
</dbReference>
<evidence type="ECO:0000313" key="8">
    <source>
        <dbReference type="Proteomes" id="UP000005387"/>
    </source>
</evidence>
<feature type="transmembrane region" description="Helical" evidence="6">
    <location>
        <begin position="189"/>
        <end position="208"/>
    </location>
</feature>
<dbReference type="CDD" id="cd06580">
    <property type="entry name" value="TM_PBP1_transp_TpRbsC_like"/>
    <property type="match status" value="1"/>
</dbReference>
<reference evidence="7 8" key="1">
    <citation type="submission" date="2010-07" db="EMBL/GenBank/DDBJ databases">
        <title>The draft genome of Paenibacillus curdlanolyticus YK9.</title>
        <authorList>
            <consortium name="US DOE Joint Genome Institute (JGI-PGF)"/>
            <person name="Lucas S."/>
            <person name="Copeland A."/>
            <person name="Lapidus A."/>
            <person name="Cheng J.-F."/>
            <person name="Bruce D."/>
            <person name="Goodwin L."/>
            <person name="Pitluck S."/>
            <person name="Land M.L."/>
            <person name="Hauser L."/>
            <person name="Chang Y.-J."/>
            <person name="Jeffries C."/>
            <person name="Anderson I.J."/>
            <person name="Johnson E."/>
            <person name="Loganathan U."/>
            <person name="Mulhopadhyay B."/>
            <person name="Kyrpides N."/>
            <person name="Woyke T.J."/>
        </authorList>
    </citation>
    <scope>NUCLEOTIDE SEQUENCE [LARGE SCALE GENOMIC DNA]</scope>
    <source>
        <strain evidence="7 8">YK9</strain>
    </source>
</reference>
<dbReference type="eggNOG" id="COG1079">
    <property type="taxonomic scope" value="Bacteria"/>
</dbReference>
<dbReference type="AlphaFoldDB" id="E0IFK4"/>
<evidence type="ECO:0000256" key="6">
    <source>
        <dbReference type="SAM" id="Phobius"/>
    </source>
</evidence>
<accession>E0IFK4</accession>
<evidence type="ECO:0000256" key="3">
    <source>
        <dbReference type="ARBA" id="ARBA00022692"/>
    </source>
</evidence>
<feature type="transmembrane region" description="Helical" evidence="6">
    <location>
        <begin position="264"/>
        <end position="286"/>
    </location>
</feature>
<dbReference type="EMBL" id="AEDD01000014">
    <property type="protein sequence ID" value="EFM08670.1"/>
    <property type="molecule type" value="Genomic_DNA"/>
</dbReference>
<dbReference type="OrthoDB" id="9792579at2"/>
<organism evidence="7 8">
    <name type="scientific">Paenibacillus curdlanolyticus YK9</name>
    <dbReference type="NCBI Taxonomy" id="717606"/>
    <lineage>
        <taxon>Bacteria</taxon>
        <taxon>Bacillati</taxon>
        <taxon>Bacillota</taxon>
        <taxon>Bacilli</taxon>
        <taxon>Bacillales</taxon>
        <taxon>Paenibacillaceae</taxon>
        <taxon>Paenibacillus</taxon>
    </lineage>
</organism>
<sequence>MDFTTALLVAALSAGTPLLFAALGGILSERCGVIFLGTEGVMLMGAVVSIIALSRTGSWQFAIVASMAVGASLGLLHAVLCVTLKANQTVSGMAITLFGTGLSAVLGKPFAGLPVPSGVPNIELPWLEPIPVLGDLFAGQNVLVWASFLLVAVLQLYIYRTSWGLNLRAVGDSPSSADAMGVRVAFVRYGHVIAGAMLMGMAGAYLVLVFSPNWIEGMTAGRGWIAVALVIFARWNPVRALLGAYLFGACEALGYRIQTITDAIPPYFLKMLPYVITIVVLMLLGWKNRRKPSGQPQALGVPYYREERV</sequence>
<evidence type="ECO:0000313" key="7">
    <source>
        <dbReference type="EMBL" id="EFM08670.1"/>
    </source>
</evidence>
<keyword evidence="2" id="KW-1003">Cell membrane</keyword>
<gene>
    <name evidence="7" type="ORF">PaecuDRAFT_4464</name>
</gene>
<keyword evidence="5 6" id="KW-0472">Membrane</keyword>